<keyword evidence="6 7" id="KW-0788">Thiol protease</keyword>
<proteinExistence type="inferred from homology"/>
<feature type="compositionally biased region" description="Pro residues" evidence="8">
    <location>
        <begin position="384"/>
        <end position="398"/>
    </location>
</feature>
<reference evidence="12" key="1">
    <citation type="journal article" date="2015" name="J. Biotechnol.">
        <title>The structure of the Cyberlindnera jadinii genome and its relation to Candida utilis analyzed by the occurrence of single nucleotide polymorphisms.</title>
        <authorList>
            <person name="Rupp O."/>
            <person name="Brinkrolf K."/>
            <person name="Buerth C."/>
            <person name="Kunigo M."/>
            <person name="Schneider J."/>
            <person name="Jaenicke S."/>
            <person name="Goesmann A."/>
            <person name="Puehler A."/>
            <person name="Jaeger K.-E."/>
            <person name="Ernst J.F."/>
        </authorList>
    </citation>
    <scope>NUCLEOTIDE SEQUENCE [LARGE SCALE GENOMIC DNA]</scope>
    <source>
        <strain evidence="12">ATCC 18201 / CBS 1600 / BCRC 20928 / JCM 3617 / NBRC 0987 / NRRL Y-1542</strain>
    </source>
</reference>
<dbReference type="PROSITE" id="PS50206">
    <property type="entry name" value="RHODANESE_3"/>
    <property type="match status" value="1"/>
</dbReference>
<evidence type="ECO:0000313" key="12">
    <source>
        <dbReference type="Proteomes" id="UP000038830"/>
    </source>
</evidence>
<feature type="domain" description="Rhodanese" evidence="9">
    <location>
        <begin position="148"/>
        <end position="268"/>
    </location>
</feature>
<dbReference type="Pfam" id="PF00443">
    <property type="entry name" value="UCH"/>
    <property type="match status" value="1"/>
</dbReference>
<dbReference type="Proteomes" id="UP000038830">
    <property type="component" value="Unassembled WGS sequence"/>
</dbReference>
<gene>
    <name evidence="11" type="primary">DOA4</name>
    <name evidence="11" type="ORF">BN1211_3273</name>
</gene>
<feature type="domain" description="USP" evidence="10">
    <location>
        <begin position="436"/>
        <end position="795"/>
    </location>
</feature>
<dbReference type="PANTHER" id="PTHR21646">
    <property type="entry name" value="UBIQUITIN CARBOXYL-TERMINAL HYDROLASE"/>
    <property type="match status" value="1"/>
</dbReference>
<dbReference type="Gene3D" id="3.40.250.10">
    <property type="entry name" value="Rhodanese-like domain"/>
    <property type="match status" value="1"/>
</dbReference>
<dbReference type="PROSITE" id="PS00972">
    <property type="entry name" value="USP_1"/>
    <property type="match status" value="1"/>
</dbReference>
<feature type="region of interest" description="Disordered" evidence="8">
    <location>
        <begin position="311"/>
        <end position="421"/>
    </location>
</feature>
<dbReference type="SUPFAM" id="SSF52821">
    <property type="entry name" value="Rhodanese/Cell cycle control phosphatase"/>
    <property type="match status" value="1"/>
</dbReference>
<dbReference type="InterPro" id="IPR036873">
    <property type="entry name" value="Rhodanese-like_dom_sf"/>
</dbReference>
<dbReference type="PROSITE" id="PS00973">
    <property type="entry name" value="USP_2"/>
    <property type="match status" value="1"/>
</dbReference>
<dbReference type="PANTHER" id="PTHR21646:SF95">
    <property type="entry name" value="UBIQUITIN CARBOXYL-TERMINAL HYDROLASE 4-RELATED"/>
    <property type="match status" value="1"/>
</dbReference>
<evidence type="ECO:0000256" key="4">
    <source>
        <dbReference type="ARBA" id="ARBA00022786"/>
    </source>
</evidence>
<name>A0A0H5C4D6_CYBJN</name>
<evidence type="ECO:0000256" key="6">
    <source>
        <dbReference type="ARBA" id="ARBA00022807"/>
    </source>
</evidence>
<evidence type="ECO:0000259" key="9">
    <source>
        <dbReference type="PROSITE" id="PS50206"/>
    </source>
</evidence>
<dbReference type="InterPro" id="IPR018200">
    <property type="entry name" value="USP_CS"/>
</dbReference>
<dbReference type="EMBL" id="CDQK01000003">
    <property type="protein sequence ID" value="CEP22823.1"/>
    <property type="molecule type" value="Genomic_DNA"/>
</dbReference>
<comment type="similarity">
    <text evidence="2 7">Belongs to the peptidase C19 family.</text>
</comment>
<dbReference type="GO" id="GO:0016579">
    <property type="term" value="P:protein deubiquitination"/>
    <property type="evidence" value="ECO:0007669"/>
    <property type="project" value="InterPro"/>
</dbReference>
<comment type="catalytic activity">
    <reaction evidence="1 7">
        <text>Thiol-dependent hydrolysis of ester, thioester, amide, peptide and isopeptide bonds formed by the C-terminal Gly of ubiquitin (a 76-residue protein attached to proteins as an intracellular targeting signal).</text>
        <dbReference type="EC" id="3.4.19.12"/>
    </reaction>
</comment>
<keyword evidence="3 7" id="KW-0645">Protease</keyword>
<accession>A0A0H5C4D6</accession>
<evidence type="ECO:0000256" key="5">
    <source>
        <dbReference type="ARBA" id="ARBA00022801"/>
    </source>
</evidence>
<feature type="compositionally biased region" description="Low complexity" evidence="8">
    <location>
        <begin position="349"/>
        <end position="370"/>
    </location>
</feature>
<dbReference type="InterPro" id="IPR050185">
    <property type="entry name" value="Ub_carboxyl-term_hydrolase"/>
</dbReference>
<dbReference type="SUPFAM" id="SSF54001">
    <property type="entry name" value="Cysteine proteinases"/>
    <property type="match status" value="1"/>
</dbReference>
<dbReference type="CDD" id="cd02674">
    <property type="entry name" value="Peptidase_C19R"/>
    <property type="match status" value="1"/>
</dbReference>
<keyword evidence="4 7" id="KW-0833">Ubl conjugation pathway</keyword>
<evidence type="ECO:0000256" key="7">
    <source>
        <dbReference type="RuleBase" id="RU366025"/>
    </source>
</evidence>
<dbReference type="GO" id="GO:0004843">
    <property type="term" value="F:cysteine-type deubiquitinase activity"/>
    <property type="evidence" value="ECO:0007669"/>
    <property type="project" value="UniProtKB-UniRule"/>
</dbReference>
<evidence type="ECO:0000256" key="1">
    <source>
        <dbReference type="ARBA" id="ARBA00000707"/>
    </source>
</evidence>
<dbReference type="EC" id="3.4.19.12" evidence="7"/>
<dbReference type="InterPro" id="IPR001763">
    <property type="entry name" value="Rhodanese-like_dom"/>
</dbReference>
<evidence type="ECO:0000259" key="10">
    <source>
        <dbReference type="PROSITE" id="PS50235"/>
    </source>
</evidence>
<evidence type="ECO:0000256" key="8">
    <source>
        <dbReference type="SAM" id="MobiDB-lite"/>
    </source>
</evidence>
<sequence>MTSSITQTGCTNTKLKSIGELQSLVNEFLAGTDTSRMTKCLETSLGCFENYKKELKKGDQLDYEKAFIYYAATQKLISQVIPTLPDKGSTKKGYIEVYDELKSSVHSDENFHRIKNYILEHSEKPNPFNFKHNGVIDSHQLKVLIDRYGNDVLLIDFRARDEFRRNHIRSTNIVCIEPIAVRQGYKDEDVELSLFASPDRERELFEKRDQFEMVIIYDIGSKGLTDEPIAKIYKILRDRSFDKPLKREPVILKGGIISWVETYGLSNFGHHHGDLSVPTRSISKPSQATKDNNNVARSFTDYLSNPQKIDFSASTSSSMPRNYNSYSSQQHSTQHLYEPQQQQKPIRRSSSFKLPSFSSSSSPVIISPKPQQKLVMSPQQRPMSTPPKRPISSPPLPPRLREVNERTSSPKPALISHSKDSLTNGHTDLSKLYCTTGLVNMGNSCYMNCIIQCLFGTIPLLKLFIDGTWKSHVNVNSKLGTKGIMATYFAQLAQSVLSNDNAIFEPRNFKAMVGSLNPMFKNCDQQDSSEFLNFVLDGLHEDLNECGNKPREPAPTEEQEKQLEKMSIRVASTIEWERYLKSDFSAILYFFQGQFASQLKCLECGTTSTTYQSFSVLSIPIPEEYINSRADKIPLERCFEEFTKLEVLDGENRWHCSKCKQLRKSTKKITITRLPQNLIVHLKRFRGGTSFAKITTFIDYPFEMNLTKFWPQVKTPEEANQLSHLLTREQSPPFNYNLYAVANHSGSLSSGHYTAFVWKGTTKKWCYFDDTRVMKNVQKNSVVNSNGYVLFYTRSY</sequence>
<evidence type="ECO:0000313" key="11">
    <source>
        <dbReference type="EMBL" id="CEP22823.1"/>
    </source>
</evidence>
<keyword evidence="5 7" id="KW-0378">Hydrolase</keyword>
<feature type="compositionally biased region" description="Polar residues" evidence="8">
    <location>
        <begin position="311"/>
        <end position="344"/>
    </location>
</feature>
<dbReference type="GO" id="GO:0006508">
    <property type="term" value="P:proteolysis"/>
    <property type="evidence" value="ECO:0007669"/>
    <property type="project" value="UniProtKB-KW"/>
</dbReference>
<dbReference type="InterPro" id="IPR028889">
    <property type="entry name" value="USP"/>
</dbReference>
<organism evidence="11 12">
    <name type="scientific">Cyberlindnera jadinii (strain ATCC 18201 / CBS 1600 / BCRC 20928 / JCM 3617 / NBRC 0987 / NRRL Y-1542)</name>
    <name type="common">Torula yeast</name>
    <name type="synonym">Candida utilis</name>
    <dbReference type="NCBI Taxonomy" id="983966"/>
    <lineage>
        <taxon>Eukaryota</taxon>
        <taxon>Fungi</taxon>
        <taxon>Dikarya</taxon>
        <taxon>Ascomycota</taxon>
        <taxon>Saccharomycotina</taxon>
        <taxon>Saccharomycetes</taxon>
        <taxon>Phaffomycetales</taxon>
        <taxon>Phaffomycetaceae</taxon>
        <taxon>Cyberlindnera</taxon>
    </lineage>
</organism>
<dbReference type="PROSITE" id="PS50235">
    <property type="entry name" value="USP_3"/>
    <property type="match status" value="1"/>
</dbReference>
<protein>
    <recommendedName>
        <fullName evidence="7">Ubiquitin carboxyl-terminal hydrolase</fullName>
        <ecNumber evidence="7">3.4.19.12</ecNumber>
    </recommendedName>
</protein>
<dbReference type="AlphaFoldDB" id="A0A0H5C4D6"/>
<dbReference type="InterPro" id="IPR001394">
    <property type="entry name" value="Peptidase_C19_UCH"/>
</dbReference>
<dbReference type="InterPro" id="IPR038765">
    <property type="entry name" value="Papain-like_cys_pep_sf"/>
</dbReference>
<dbReference type="SMART" id="SM00450">
    <property type="entry name" value="RHOD"/>
    <property type="match status" value="1"/>
</dbReference>
<evidence type="ECO:0000256" key="2">
    <source>
        <dbReference type="ARBA" id="ARBA00009085"/>
    </source>
</evidence>
<evidence type="ECO:0000256" key="3">
    <source>
        <dbReference type="ARBA" id="ARBA00022670"/>
    </source>
</evidence>
<dbReference type="Gene3D" id="3.90.70.10">
    <property type="entry name" value="Cysteine proteinases"/>
    <property type="match status" value="1"/>
</dbReference>